<gene>
    <name evidence="1" type="ORF">mPipKuh1_010282</name>
</gene>
<organism evidence="1 2">
    <name type="scientific">Pipistrellus kuhlii</name>
    <name type="common">Kuhl's pipistrelle</name>
    <dbReference type="NCBI Taxonomy" id="59472"/>
    <lineage>
        <taxon>Eukaryota</taxon>
        <taxon>Metazoa</taxon>
        <taxon>Chordata</taxon>
        <taxon>Craniata</taxon>
        <taxon>Vertebrata</taxon>
        <taxon>Euteleostomi</taxon>
        <taxon>Mammalia</taxon>
        <taxon>Eutheria</taxon>
        <taxon>Laurasiatheria</taxon>
        <taxon>Chiroptera</taxon>
        <taxon>Yangochiroptera</taxon>
        <taxon>Vespertilionidae</taxon>
        <taxon>Pipistrellus</taxon>
    </lineage>
</organism>
<proteinExistence type="predicted"/>
<protein>
    <submittedName>
        <fullName evidence="1">Uncharacterized protein</fullName>
    </submittedName>
</protein>
<dbReference type="EMBL" id="JACAGB010000006">
    <property type="protein sequence ID" value="KAF6358454.1"/>
    <property type="molecule type" value="Genomic_DNA"/>
</dbReference>
<name>A0A7J7Y9D3_PIPKU</name>
<dbReference type="AlphaFoldDB" id="A0A7J7Y9D3"/>
<keyword evidence="2" id="KW-1185">Reference proteome</keyword>
<reference evidence="1 2" key="1">
    <citation type="journal article" date="2020" name="Nature">
        <title>Six reference-quality genomes reveal evolution of bat adaptations.</title>
        <authorList>
            <person name="Jebb D."/>
            <person name="Huang Z."/>
            <person name="Pippel M."/>
            <person name="Hughes G.M."/>
            <person name="Lavrichenko K."/>
            <person name="Devanna P."/>
            <person name="Winkler S."/>
            <person name="Jermiin L.S."/>
            <person name="Skirmuntt E.C."/>
            <person name="Katzourakis A."/>
            <person name="Burkitt-Gray L."/>
            <person name="Ray D.A."/>
            <person name="Sullivan K.A.M."/>
            <person name="Roscito J.G."/>
            <person name="Kirilenko B.M."/>
            <person name="Davalos L.M."/>
            <person name="Corthals A.P."/>
            <person name="Power M.L."/>
            <person name="Jones G."/>
            <person name="Ransome R.D."/>
            <person name="Dechmann D.K.N."/>
            <person name="Locatelli A.G."/>
            <person name="Puechmaille S.J."/>
            <person name="Fedrigo O."/>
            <person name="Jarvis E.D."/>
            <person name="Hiller M."/>
            <person name="Vernes S.C."/>
            <person name="Myers E.W."/>
            <person name="Teeling E.C."/>
        </authorList>
    </citation>
    <scope>NUCLEOTIDE SEQUENCE [LARGE SCALE GENOMIC DNA]</scope>
    <source>
        <strain evidence="1">MPipKuh1</strain>
        <tissue evidence="1">Flight muscle</tissue>
    </source>
</reference>
<sequence length="144" mass="16801">MHREDGEEPEQAQVPGTGARLSIRYRKESFYIIVQIHLPTSASDLKHSSLFISHLGIFQTREDCISNAFLTRHRCEIHPCAFYRDILQLHFSATHPGKLYKQRLIQIQSLGRSDRLSREITPHNPKRSRLQRKVLSNAQRPSRF</sequence>
<evidence type="ECO:0000313" key="2">
    <source>
        <dbReference type="Proteomes" id="UP000558488"/>
    </source>
</evidence>
<comment type="caution">
    <text evidence="1">The sequence shown here is derived from an EMBL/GenBank/DDBJ whole genome shotgun (WGS) entry which is preliminary data.</text>
</comment>
<dbReference type="Proteomes" id="UP000558488">
    <property type="component" value="Unassembled WGS sequence"/>
</dbReference>
<evidence type="ECO:0000313" key="1">
    <source>
        <dbReference type="EMBL" id="KAF6358454.1"/>
    </source>
</evidence>
<accession>A0A7J7Y9D3</accession>